<dbReference type="InterPro" id="IPR000595">
    <property type="entry name" value="cNMP-bd_dom"/>
</dbReference>
<evidence type="ECO:0000256" key="1">
    <source>
        <dbReference type="SAM" id="MobiDB-lite"/>
    </source>
</evidence>
<accession>A0ABP0FA26</accession>
<protein>
    <recommendedName>
        <fullName evidence="2">Cyclic nucleotide-binding domain-containing protein</fullName>
    </recommendedName>
</protein>
<dbReference type="Proteomes" id="UP001642483">
    <property type="component" value="Unassembled WGS sequence"/>
</dbReference>
<evidence type="ECO:0000313" key="3">
    <source>
        <dbReference type="EMBL" id="CAK8676568.1"/>
    </source>
</evidence>
<dbReference type="EMBL" id="CAWYQH010000035">
    <property type="protein sequence ID" value="CAK8676568.1"/>
    <property type="molecule type" value="Genomic_DNA"/>
</dbReference>
<dbReference type="Gene3D" id="2.60.120.10">
    <property type="entry name" value="Jelly Rolls"/>
    <property type="match status" value="2"/>
</dbReference>
<keyword evidence="4" id="KW-1185">Reference proteome</keyword>
<dbReference type="PANTHER" id="PTHR23011:SF12">
    <property type="entry name" value="CYCLIC NUCLEOTIDE-BINDING DOMAIN-CONTAINING PROTEIN"/>
    <property type="match status" value="1"/>
</dbReference>
<feature type="domain" description="Cyclic nucleotide-binding" evidence="2">
    <location>
        <begin position="306"/>
        <end position="355"/>
    </location>
</feature>
<feature type="domain" description="Cyclic nucleotide-binding" evidence="2">
    <location>
        <begin position="184"/>
        <end position="289"/>
    </location>
</feature>
<dbReference type="InterPro" id="IPR014710">
    <property type="entry name" value="RmlC-like_jellyroll"/>
</dbReference>
<comment type="caution">
    <text evidence="3">The sequence shown here is derived from an EMBL/GenBank/DDBJ whole genome shotgun (WGS) entry which is preliminary data.</text>
</comment>
<proteinExistence type="predicted"/>
<feature type="region of interest" description="Disordered" evidence="1">
    <location>
        <begin position="504"/>
        <end position="523"/>
    </location>
</feature>
<dbReference type="PANTHER" id="PTHR23011">
    <property type="entry name" value="CYCLIC NUCLEOTIDE-BINDING DOMAIN CONTAINING PROTEIN"/>
    <property type="match status" value="1"/>
</dbReference>
<evidence type="ECO:0000259" key="2">
    <source>
        <dbReference type="PROSITE" id="PS50042"/>
    </source>
</evidence>
<gene>
    <name evidence="3" type="ORF">CVLEPA_LOCUS6026</name>
</gene>
<dbReference type="PROSITE" id="PS50042">
    <property type="entry name" value="CNMP_BINDING_3"/>
    <property type="match status" value="2"/>
</dbReference>
<sequence>MATTASRVATPSSRERDIGTPAQAKWELGWQAPDNILKIAVFDKKEQAIKRKGASDLLRQKILRMEQSKDLPPATGLIRRRFRSSASPNKRPQSTGKLLDAFRSLVRSVMLLLRCFRMRRKFAVQSGDLTFTHQERMIDLSTPDRCTINLELRTIFSTPPDLRKAEDLQKAASWLRANGTVRAMLGQTSAIDDEKLARYVCYERYESGRLIAHQGRKADRFYYIMTGKILVVNEYHVGNSVISKTVSVLTKGCTTNIEEVEKNLDREQSLVCRGMVEAIAIDKNDYSTLRRDKIGGAKEYLAAHRFFRLFPSSLLNVDTNLLHLHYYPNGSLVFAGGQEYEWIYIIKSGECALVRTQLVSNVRCQKKALFNKQTPEEVGCDRIKSAFEPKADFKMWKRKQNYALWERKPTRFQDVRFPYKDKSEIWDKRFISVKPEIHSVNKKTSFPPIAPVSQSKLDEKSVAEKQAKNRPCSDLDPIDAAMAGVSRKPENGSYQRLLSCTRMTATASRESRDEQPLGRKVGIKSAPPTLRRAHLELGRLKSGDVFGLDDLYGGPDDVTNIALMSKGADVVKLKRRYFLRHAPANLQIQLSSVYHDYPTTGEARASLEANETWSLYKDSLLKLITSGRRPAIESASPETRSSYSKTWKRSVNTSSSLRASSHKYSRSSHQKAFVKNGKLGFVSGTLKSESRLTASAPLMGKDNFQKNFNFRSQILTFKT</sequence>
<dbReference type="InterPro" id="IPR018490">
    <property type="entry name" value="cNMP-bd_dom_sf"/>
</dbReference>
<dbReference type="SUPFAM" id="SSF51206">
    <property type="entry name" value="cAMP-binding domain-like"/>
    <property type="match status" value="2"/>
</dbReference>
<name>A0ABP0FA26_CLALP</name>
<reference evidence="3 4" key="1">
    <citation type="submission" date="2024-02" db="EMBL/GenBank/DDBJ databases">
        <authorList>
            <person name="Daric V."/>
            <person name="Darras S."/>
        </authorList>
    </citation>
    <scope>NUCLEOTIDE SEQUENCE [LARGE SCALE GENOMIC DNA]</scope>
</reference>
<evidence type="ECO:0000313" key="4">
    <source>
        <dbReference type="Proteomes" id="UP001642483"/>
    </source>
</evidence>
<organism evidence="3 4">
    <name type="scientific">Clavelina lepadiformis</name>
    <name type="common">Light-bulb sea squirt</name>
    <name type="synonym">Ascidia lepadiformis</name>
    <dbReference type="NCBI Taxonomy" id="159417"/>
    <lineage>
        <taxon>Eukaryota</taxon>
        <taxon>Metazoa</taxon>
        <taxon>Chordata</taxon>
        <taxon>Tunicata</taxon>
        <taxon>Ascidiacea</taxon>
        <taxon>Aplousobranchia</taxon>
        <taxon>Clavelinidae</taxon>
        <taxon>Clavelina</taxon>
    </lineage>
</organism>